<feature type="non-terminal residue" evidence="2">
    <location>
        <position position="32"/>
    </location>
</feature>
<feature type="non-terminal residue" evidence="2">
    <location>
        <position position="1"/>
    </location>
</feature>
<sequence>AGPWSADPRSLGLEKGTHPGHDGRPRVARPVV</sequence>
<evidence type="ECO:0000313" key="2">
    <source>
        <dbReference type="EMBL" id="CAA9560349.1"/>
    </source>
</evidence>
<feature type="region of interest" description="Disordered" evidence="1">
    <location>
        <begin position="1"/>
        <end position="32"/>
    </location>
</feature>
<accession>A0A6J4UTC3</accession>
<protein>
    <submittedName>
        <fullName evidence="2">Uncharacterized protein</fullName>
    </submittedName>
</protein>
<feature type="compositionally biased region" description="Basic and acidic residues" evidence="1">
    <location>
        <begin position="15"/>
        <end position="25"/>
    </location>
</feature>
<gene>
    <name evidence="2" type="ORF">AVDCRST_MAG19-1746</name>
</gene>
<reference evidence="2" key="1">
    <citation type="submission" date="2020-02" db="EMBL/GenBank/DDBJ databases">
        <authorList>
            <person name="Meier V. D."/>
        </authorList>
    </citation>
    <scope>NUCLEOTIDE SEQUENCE</scope>
    <source>
        <strain evidence="2">AVDCRST_MAG19</strain>
    </source>
</reference>
<dbReference type="EMBL" id="CADCWL010000073">
    <property type="protein sequence ID" value="CAA9560349.1"/>
    <property type="molecule type" value="Genomic_DNA"/>
</dbReference>
<organism evidence="2">
    <name type="scientific">uncultured Thermomicrobiales bacterium</name>
    <dbReference type="NCBI Taxonomy" id="1645740"/>
    <lineage>
        <taxon>Bacteria</taxon>
        <taxon>Pseudomonadati</taxon>
        <taxon>Thermomicrobiota</taxon>
        <taxon>Thermomicrobia</taxon>
        <taxon>Thermomicrobiales</taxon>
        <taxon>environmental samples</taxon>
    </lineage>
</organism>
<proteinExistence type="predicted"/>
<name>A0A6J4UTC3_9BACT</name>
<evidence type="ECO:0000256" key="1">
    <source>
        <dbReference type="SAM" id="MobiDB-lite"/>
    </source>
</evidence>
<dbReference type="AlphaFoldDB" id="A0A6J4UTC3"/>